<name>A0A4U6VLY5_SETVI</name>
<gene>
    <name evidence="1" type="ORF">SEVIR_3G411100v2</name>
</gene>
<dbReference type="Proteomes" id="UP000298652">
    <property type="component" value="Chromosome 3"/>
</dbReference>
<accession>A0A4U6VLY5</accession>
<dbReference type="EMBL" id="CM016554">
    <property type="protein sequence ID" value="TKW29664.1"/>
    <property type="molecule type" value="Genomic_DNA"/>
</dbReference>
<evidence type="ECO:0000313" key="2">
    <source>
        <dbReference type="Proteomes" id="UP000298652"/>
    </source>
</evidence>
<protein>
    <submittedName>
        <fullName evidence="1">Uncharacterized protein</fullName>
    </submittedName>
</protein>
<reference evidence="1" key="1">
    <citation type="submission" date="2019-03" db="EMBL/GenBank/DDBJ databases">
        <title>WGS assembly of Setaria viridis.</title>
        <authorList>
            <person name="Huang P."/>
            <person name="Jenkins J."/>
            <person name="Grimwood J."/>
            <person name="Barry K."/>
            <person name="Healey A."/>
            <person name="Mamidi S."/>
            <person name="Sreedasyam A."/>
            <person name="Shu S."/>
            <person name="Feldman M."/>
            <person name="Wu J."/>
            <person name="Yu Y."/>
            <person name="Chen C."/>
            <person name="Johnson J."/>
            <person name="Rokhsar D."/>
            <person name="Baxter I."/>
            <person name="Schmutz J."/>
            <person name="Brutnell T."/>
            <person name="Kellogg E."/>
        </authorList>
    </citation>
    <scope>NUCLEOTIDE SEQUENCE [LARGE SCALE GENOMIC DNA]</scope>
</reference>
<keyword evidence="2" id="KW-1185">Reference proteome</keyword>
<proteinExistence type="predicted"/>
<evidence type="ECO:0000313" key="1">
    <source>
        <dbReference type="EMBL" id="TKW29664.1"/>
    </source>
</evidence>
<dbReference type="Gramene" id="TKW29664">
    <property type="protein sequence ID" value="TKW29664"/>
    <property type="gene ID" value="SEVIR_3G411100v2"/>
</dbReference>
<sequence>MVQHRCTASSPWTARSDPVWIAADLGARGRLLSYVQQAARMLTRAARRSSAADLTSAGAELSFAAAESTSAVVDSSSVGAKSASALPNRLPLVHHGRAGAAGCWPCARRCCCTLRQAAPPPHVPPFTVPSLVGC</sequence>
<dbReference type="AlphaFoldDB" id="A0A4U6VLY5"/>
<organism evidence="1 2">
    <name type="scientific">Setaria viridis</name>
    <name type="common">Green bristlegrass</name>
    <name type="synonym">Setaria italica subsp. viridis</name>
    <dbReference type="NCBI Taxonomy" id="4556"/>
    <lineage>
        <taxon>Eukaryota</taxon>
        <taxon>Viridiplantae</taxon>
        <taxon>Streptophyta</taxon>
        <taxon>Embryophyta</taxon>
        <taxon>Tracheophyta</taxon>
        <taxon>Spermatophyta</taxon>
        <taxon>Magnoliopsida</taxon>
        <taxon>Liliopsida</taxon>
        <taxon>Poales</taxon>
        <taxon>Poaceae</taxon>
        <taxon>PACMAD clade</taxon>
        <taxon>Panicoideae</taxon>
        <taxon>Panicodae</taxon>
        <taxon>Paniceae</taxon>
        <taxon>Cenchrinae</taxon>
        <taxon>Setaria</taxon>
    </lineage>
</organism>